<comment type="caution">
    <text evidence="2">The sequence shown here is derived from an EMBL/GenBank/DDBJ whole genome shotgun (WGS) entry which is preliminary data.</text>
</comment>
<feature type="region of interest" description="Disordered" evidence="1">
    <location>
        <begin position="87"/>
        <end position="127"/>
    </location>
</feature>
<feature type="compositionally biased region" description="Acidic residues" evidence="1">
    <location>
        <begin position="28"/>
        <end position="43"/>
    </location>
</feature>
<feature type="region of interest" description="Disordered" evidence="1">
    <location>
        <begin position="25"/>
        <end position="74"/>
    </location>
</feature>
<accession>L9ZW35</accession>
<dbReference type="OrthoDB" id="204739at2157"/>
<evidence type="ECO:0000313" key="3">
    <source>
        <dbReference type="Proteomes" id="UP000011519"/>
    </source>
</evidence>
<proteinExistence type="predicted"/>
<evidence type="ECO:0000256" key="1">
    <source>
        <dbReference type="SAM" id="MobiDB-lite"/>
    </source>
</evidence>
<dbReference type="Proteomes" id="UP000011519">
    <property type="component" value="Unassembled WGS sequence"/>
</dbReference>
<dbReference type="EMBL" id="AOIM01000034">
    <property type="protein sequence ID" value="ELY90519.1"/>
    <property type="molecule type" value="Genomic_DNA"/>
</dbReference>
<evidence type="ECO:0000313" key="2">
    <source>
        <dbReference type="EMBL" id="ELY90519.1"/>
    </source>
</evidence>
<name>L9ZW35_9EURY</name>
<protein>
    <submittedName>
        <fullName evidence="2">Uncharacterized protein</fullName>
    </submittedName>
</protein>
<dbReference type="STRING" id="1227493.C483_10681"/>
<organism evidence="2 3">
    <name type="scientific">Natrialba hulunbeirensis JCM 10989</name>
    <dbReference type="NCBI Taxonomy" id="1227493"/>
    <lineage>
        <taxon>Archaea</taxon>
        <taxon>Methanobacteriati</taxon>
        <taxon>Methanobacteriota</taxon>
        <taxon>Stenosarchaea group</taxon>
        <taxon>Halobacteria</taxon>
        <taxon>Halobacteriales</taxon>
        <taxon>Natrialbaceae</taxon>
        <taxon>Natrialba</taxon>
    </lineage>
</organism>
<feature type="compositionally biased region" description="Basic and acidic residues" evidence="1">
    <location>
        <begin position="59"/>
        <end position="74"/>
    </location>
</feature>
<dbReference type="RefSeq" id="WP_006653332.1">
    <property type="nucleotide sequence ID" value="NZ_AOIM01000034.1"/>
</dbReference>
<dbReference type="PATRIC" id="fig|1227493.4.peg.2127"/>
<dbReference type="AlphaFoldDB" id="L9ZW35"/>
<keyword evidence="3" id="KW-1185">Reference proteome</keyword>
<sequence length="238" mass="26015">MPTDRRSLLATAVVSLPMSTVGCLDAITESDSEHDEPGSDDDLTGVAESTDPMPTATVVERHTERGTAESLSAERTEWDRWVEYLPADTDDSAADSEVKYVQSKGPSNAVDPEAYEDRDEESPKRDLTFTTTSWDRWKYMRANEIASKVAAAHVSEALGIDDISRPVGANREPSSRRPTVSVRTTIGEDGELVAGARVDPEKLVAATPDSVSVTYELDGQSFETTRPVMAEYREEVLS</sequence>
<reference evidence="2 3" key="1">
    <citation type="journal article" date="2014" name="PLoS Genet.">
        <title>Phylogenetically driven sequencing of extremely halophilic archaea reveals strategies for static and dynamic osmo-response.</title>
        <authorList>
            <person name="Becker E.A."/>
            <person name="Seitzer P.M."/>
            <person name="Tritt A."/>
            <person name="Larsen D."/>
            <person name="Krusor M."/>
            <person name="Yao A.I."/>
            <person name="Wu D."/>
            <person name="Madern D."/>
            <person name="Eisen J.A."/>
            <person name="Darling A.E."/>
            <person name="Facciotti M.T."/>
        </authorList>
    </citation>
    <scope>NUCLEOTIDE SEQUENCE [LARGE SCALE GENOMIC DNA]</scope>
    <source>
        <strain evidence="2 3">JCM 10989</strain>
    </source>
</reference>
<dbReference type="PROSITE" id="PS51257">
    <property type="entry name" value="PROKAR_LIPOPROTEIN"/>
    <property type="match status" value="1"/>
</dbReference>
<gene>
    <name evidence="2" type="ORF">C483_10681</name>
</gene>